<dbReference type="Proteomes" id="UP001256827">
    <property type="component" value="Chromosome"/>
</dbReference>
<protein>
    <recommendedName>
        <fullName evidence="2">acetyl-CoA C-acetyltransferase</fullName>
        <ecNumber evidence="2">2.3.1.9</ecNumber>
    </recommendedName>
    <alternativeName>
        <fullName evidence="5">Acetoacetyl-CoA thiolase</fullName>
    </alternativeName>
</protein>
<evidence type="ECO:0000259" key="8">
    <source>
        <dbReference type="Pfam" id="PF02803"/>
    </source>
</evidence>
<dbReference type="InterPro" id="IPR020616">
    <property type="entry name" value="Thiolase_N"/>
</dbReference>
<evidence type="ECO:0000256" key="2">
    <source>
        <dbReference type="ARBA" id="ARBA00012705"/>
    </source>
</evidence>
<dbReference type="GO" id="GO:0003985">
    <property type="term" value="F:acetyl-CoA C-acetyltransferase activity"/>
    <property type="evidence" value="ECO:0007669"/>
    <property type="project" value="UniProtKB-EC"/>
</dbReference>
<dbReference type="SUPFAM" id="SSF53901">
    <property type="entry name" value="Thiolase-like"/>
    <property type="match status" value="2"/>
</dbReference>
<dbReference type="PROSITE" id="PS00098">
    <property type="entry name" value="THIOLASE_1"/>
    <property type="match status" value="1"/>
</dbReference>
<dbReference type="EMBL" id="CP134050">
    <property type="protein sequence ID" value="WNC15927.1"/>
    <property type="molecule type" value="Genomic_DNA"/>
</dbReference>
<gene>
    <name evidence="9" type="ORF">RGB73_06310</name>
</gene>
<evidence type="ECO:0000256" key="4">
    <source>
        <dbReference type="ARBA" id="ARBA00023315"/>
    </source>
</evidence>
<feature type="domain" description="Thiolase C-terminal" evidence="8">
    <location>
        <begin position="272"/>
        <end position="392"/>
    </location>
</feature>
<dbReference type="PANTHER" id="PTHR18919">
    <property type="entry name" value="ACETYL-COA C-ACYLTRANSFERASE"/>
    <property type="match status" value="1"/>
</dbReference>
<accession>A0ABY9TAH7</accession>
<dbReference type="InterPro" id="IPR002155">
    <property type="entry name" value="Thiolase"/>
</dbReference>
<proteinExistence type="inferred from homology"/>
<dbReference type="EC" id="2.3.1.9" evidence="2"/>
<organism evidence="9 10">
    <name type="scientific">Brevibacillus brevis</name>
    <name type="common">Bacillus brevis</name>
    <dbReference type="NCBI Taxonomy" id="1393"/>
    <lineage>
        <taxon>Bacteria</taxon>
        <taxon>Bacillati</taxon>
        <taxon>Bacillota</taxon>
        <taxon>Bacilli</taxon>
        <taxon>Bacillales</taxon>
        <taxon>Paenibacillaceae</taxon>
        <taxon>Brevibacillus</taxon>
    </lineage>
</organism>
<evidence type="ECO:0000256" key="1">
    <source>
        <dbReference type="ARBA" id="ARBA00010982"/>
    </source>
</evidence>
<dbReference type="InterPro" id="IPR020617">
    <property type="entry name" value="Thiolase_C"/>
</dbReference>
<evidence type="ECO:0000256" key="3">
    <source>
        <dbReference type="ARBA" id="ARBA00022679"/>
    </source>
</evidence>
<feature type="domain" description="Thiolase N-terminal" evidence="7">
    <location>
        <begin position="6"/>
        <end position="263"/>
    </location>
</feature>
<evidence type="ECO:0000259" key="7">
    <source>
        <dbReference type="Pfam" id="PF00108"/>
    </source>
</evidence>
<dbReference type="PIRSF" id="PIRSF000429">
    <property type="entry name" value="Ac-CoA_Ac_transf"/>
    <property type="match status" value="1"/>
</dbReference>
<sequence>MTGKEIVVLDGARTAFAKFGGSFKDISAIELGVLAAKEAMARSRVDPEEIDQVIFGNVIQSSPDAVLAARHVGLKAGVPLEVPALTVNRLCGSGLEAVTQAARMIMTGESEVALAGGTENMSQIPHVIRGARWGIPLFENPMRDYLYEALYDTHGECFMTTTAENLAELHGFTREELDRHALSSHEKALKAIEKGYFREEIVPVTVHERKESRVVDTDEHPRKTSLEKLSALAASKFKRDGLVTPGNSSGINDGAAALVVTSADYAQKRGWRPIGRLVSWAVAGVEPTLMGIGPVPAIREALRKAGMSIADLDLVEINEAFSAQYLACQKELDFDPAIGNVNGGAVALGHPLAASGARISLSLLYELGRRGKKYGASALCIGGGQGIAAVWERL</sequence>
<dbReference type="RefSeq" id="WP_310770142.1">
    <property type="nucleotide sequence ID" value="NZ_CP134050.1"/>
</dbReference>
<dbReference type="Pfam" id="PF02803">
    <property type="entry name" value="Thiolase_C"/>
    <property type="match status" value="1"/>
</dbReference>
<dbReference type="CDD" id="cd00751">
    <property type="entry name" value="thiolase"/>
    <property type="match status" value="1"/>
</dbReference>
<dbReference type="Pfam" id="PF00108">
    <property type="entry name" value="Thiolase_N"/>
    <property type="match status" value="1"/>
</dbReference>
<dbReference type="PANTHER" id="PTHR18919:SF107">
    <property type="entry name" value="ACETYL-COA ACETYLTRANSFERASE, CYTOSOLIC"/>
    <property type="match status" value="1"/>
</dbReference>
<dbReference type="NCBIfam" id="TIGR01930">
    <property type="entry name" value="AcCoA-C-Actrans"/>
    <property type="match status" value="1"/>
</dbReference>
<dbReference type="Gene3D" id="3.40.47.10">
    <property type="match status" value="2"/>
</dbReference>
<dbReference type="PROSITE" id="PS00737">
    <property type="entry name" value="THIOLASE_2"/>
    <property type="match status" value="1"/>
</dbReference>
<comment type="similarity">
    <text evidence="1 6">Belongs to the thiolase-like superfamily. Thiolase family.</text>
</comment>
<evidence type="ECO:0000313" key="10">
    <source>
        <dbReference type="Proteomes" id="UP001256827"/>
    </source>
</evidence>
<keyword evidence="3 6" id="KW-0808">Transferase</keyword>
<dbReference type="PROSITE" id="PS00099">
    <property type="entry name" value="THIOLASE_3"/>
    <property type="match status" value="1"/>
</dbReference>
<evidence type="ECO:0000256" key="6">
    <source>
        <dbReference type="RuleBase" id="RU003557"/>
    </source>
</evidence>
<name>A0ABY9TAH7_BREBE</name>
<keyword evidence="10" id="KW-1185">Reference proteome</keyword>
<dbReference type="InterPro" id="IPR020610">
    <property type="entry name" value="Thiolase_AS"/>
</dbReference>
<dbReference type="InterPro" id="IPR020613">
    <property type="entry name" value="Thiolase_CS"/>
</dbReference>
<keyword evidence="4 6" id="KW-0012">Acyltransferase</keyword>
<evidence type="ECO:0000313" key="9">
    <source>
        <dbReference type="EMBL" id="WNC15927.1"/>
    </source>
</evidence>
<dbReference type="InterPro" id="IPR020615">
    <property type="entry name" value="Thiolase_acyl_enz_int_AS"/>
</dbReference>
<dbReference type="InterPro" id="IPR016039">
    <property type="entry name" value="Thiolase-like"/>
</dbReference>
<reference evidence="9 10" key="1">
    <citation type="submission" date="2023-09" db="EMBL/GenBank/DDBJ databases">
        <title>Complete Genome and Methylome dissection of Bacillus brevis NEB573 original source of BbsI restriction endonuclease.</title>
        <authorList>
            <person name="Fomenkov A."/>
            <person name="Roberts R.D."/>
        </authorList>
    </citation>
    <scope>NUCLEOTIDE SEQUENCE [LARGE SCALE GENOMIC DNA]</scope>
    <source>
        <strain evidence="9 10">NEB573</strain>
    </source>
</reference>
<evidence type="ECO:0000256" key="5">
    <source>
        <dbReference type="ARBA" id="ARBA00030755"/>
    </source>
</evidence>